<organism evidence="1 2">
    <name type="scientific">Staurois parvus</name>
    <dbReference type="NCBI Taxonomy" id="386267"/>
    <lineage>
        <taxon>Eukaryota</taxon>
        <taxon>Metazoa</taxon>
        <taxon>Chordata</taxon>
        <taxon>Craniata</taxon>
        <taxon>Vertebrata</taxon>
        <taxon>Euteleostomi</taxon>
        <taxon>Amphibia</taxon>
        <taxon>Batrachia</taxon>
        <taxon>Anura</taxon>
        <taxon>Neobatrachia</taxon>
        <taxon>Ranoidea</taxon>
        <taxon>Ranidae</taxon>
        <taxon>Staurois</taxon>
    </lineage>
</organism>
<name>A0ABN9EP81_9NEOB</name>
<accession>A0ABN9EP81</accession>
<sequence length="57" mass="6278">MPASTGLHCQGHCGRDIAGAKDKVSDRGIVEQRFMVFPCVAQGYCLCYTREYCQGGY</sequence>
<gene>
    <name evidence="1" type="ORF">SPARVUS_LOCUS10156929</name>
</gene>
<proteinExistence type="predicted"/>
<keyword evidence="2" id="KW-1185">Reference proteome</keyword>
<feature type="non-terminal residue" evidence="1">
    <location>
        <position position="57"/>
    </location>
</feature>
<reference evidence="1" key="1">
    <citation type="submission" date="2023-05" db="EMBL/GenBank/DDBJ databases">
        <authorList>
            <person name="Stuckert A."/>
        </authorList>
    </citation>
    <scope>NUCLEOTIDE SEQUENCE</scope>
</reference>
<evidence type="ECO:0000313" key="2">
    <source>
        <dbReference type="Proteomes" id="UP001162483"/>
    </source>
</evidence>
<protein>
    <submittedName>
        <fullName evidence="1">Uncharacterized protein</fullName>
    </submittedName>
</protein>
<dbReference type="EMBL" id="CATNWA010015633">
    <property type="protein sequence ID" value="CAI9585271.1"/>
    <property type="molecule type" value="Genomic_DNA"/>
</dbReference>
<dbReference type="Proteomes" id="UP001162483">
    <property type="component" value="Unassembled WGS sequence"/>
</dbReference>
<comment type="caution">
    <text evidence="1">The sequence shown here is derived from an EMBL/GenBank/DDBJ whole genome shotgun (WGS) entry which is preliminary data.</text>
</comment>
<evidence type="ECO:0000313" key="1">
    <source>
        <dbReference type="EMBL" id="CAI9585271.1"/>
    </source>
</evidence>